<sequence length="405" mass="42835">MWMKLLLIFIPISLLLEHVVHASPLWVFLTATVAIIPLADLLRQATEQVAERAGQTIGGLLNVTFGNLAELIIAIFVLLAGNTTVVKAQITGSIIGNALLGLGLAILIGSLGRQRQKFSHQNAGQLNSMLFLVVIALLIPALFDYTERLPGFLAGTEQARANLDESLSLGVAVVLIAAYALNLIYTLVTHKDVFAIDEEHDGADGQVPGHAHGPVWPMWRAGTVMVGATALIALMSEMLSGALEATSSTLGLSPFFLGIIVLAVVGNFAEYIAASYFARQGKIGLAMNIAVGATIQVALFTAPVLVLVSYAIGKPMNLVFSSPLELVAIVAVAITVSSVTRDGEATWFEGVLLLTVYVLLGMAFYFVTPRGAEGETRARPVTAPQVHRQGPIAPAISQVQALRAA</sequence>
<dbReference type="Pfam" id="PF01699">
    <property type="entry name" value="Na_Ca_ex"/>
    <property type="match status" value="2"/>
</dbReference>
<feature type="domain" description="Sodium/calcium exchanger membrane region" evidence="10">
    <location>
        <begin position="224"/>
        <end position="360"/>
    </location>
</feature>
<evidence type="ECO:0000256" key="3">
    <source>
        <dbReference type="ARBA" id="ARBA00022568"/>
    </source>
</evidence>
<reference evidence="12" key="1">
    <citation type="journal article" date="2019" name="Int. J. Syst. Evol. Microbiol.">
        <title>The Global Catalogue of Microorganisms (GCM) 10K type strain sequencing project: providing services to taxonomists for standard genome sequencing and annotation.</title>
        <authorList>
            <consortium name="The Broad Institute Genomics Platform"/>
            <consortium name="The Broad Institute Genome Sequencing Center for Infectious Disease"/>
            <person name="Wu L."/>
            <person name="Ma J."/>
        </authorList>
    </citation>
    <scope>NUCLEOTIDE SEQUENCE [LARGE SCALE GENOMIC DNA]</scope>
    <source>
        <strain evidence="12">CCUG 56029</strain>
    </source>
</reference>
<dbReference type="InterPro" id="IPR044880">
    <property type="entry name" value="NCX_ion-bd_dom_sf"/>
</dbReference>
<feature type="transmembrane region" description="Helical" evidence="9">
    <location>
        <begin position="167"/>
        <end position="188"/>
    </location>
</feature>
<evidence type="ECO:0000313" key="12">
    <source>
        <dbReference type="Proteomes" id="UP001595998"/>
    </source>
</evidence>
<dbReference type="RefSeq" id="WP_380037740.1">
    <property type="nucleotide sequence ID" value="NZ_JBHSEH010000005.1"/>
</dbReference>
<feature type="transmembrane region" description="Helical" evidence="9">
    <location>
        <begin position="318"/>
        <end position="339"/>
    </location>
</feature>
<proteinExistence type="inferred from homology"/>
<evidence type="ECO:0000256" key="9">
    <source>
        <dbReference type="RuleBase" id="RU365028"/>
    </source>
</evidence>
<evidence type="ECO:0000256" key="1">
    <source>
        <dbReference type="ARBA" id="ARBA00004127"/>
    </source>
</evidence>
<feature type="domain" description="Sodium/calcium exchanger membrane region" evidence="10">
    <location>
        <begin position="25"/>
        <end position="187"/>
    </location>
</feature>
<evidence type="ECO:0000256" key="4">
    <source>
        <dbReference type="ARBA" id="ARBA00022692"/>
    </source>
</evidence>
<keyword evidence="12" id="KW-1185">Reference proteome</keyword>
<comment type="subcellular location">
    <subcellularLocation>
        <location evidence="1">Endomembrane system</location>
        <topology evidence="1">Multi-pass membrane protein</topology>
    </subcellularLocation>
</comment>
<feature type="transmembrane region" description="Helical" evidence="9">
    <location>
        <begin position="124"/>
        <end position="143"/>
    </location>
</feature>
<keyword evidence="5 9" id="KW-0106">Calcium</keyword>
<accession>A0ABV8XLX5</accession>
<evidence type="ECO:0000259" key="10">
    <source>
        <dbReference type="Pfam" id="PF01699"/>
    </source>
</evidence>
<keyword evidence="8 9" id="KW-0472">Membrane</keyword>
<feature type="transmembrane region" description="Helical" evidence="9">
    <location>
        <begin position="346"/>
        <end position="367"/>
    </location>
</feature>
<protein>
    <recommendedName>
        <fullName evidence="9">Ca(2+)/H(+) antiporter</fullName>
    </recommendedName>
</protein>
<keyword evidence="2 9" id="KW-0813">Transport</keyword>
<organism evidence="11 12">
    <name type="scientific">Deinococcus navajonensis</name>
    <dbReference type="NCBI Taxonomy" id="309884"/>
    <lineage>
        <taxon>Bacteria</taxon>
        <taxon>Thermotogati</taxon>
        <taxon>Deinococcota</taxon>
        <taxon>Deinococci</taxon>
        <taxon>Deinococcales</taxon>
        <taxon>Deinococcaceae</taxon>
        <taxon>Deinococcus</taxon>
    </lineage>
</organism>
<dbReference type="InterPro" id="IPR004713">
    <property type="entry name" value="CaH_exchang"/>
</dbReference>
<feature type="transmembrane region" description="Helical" evidence="9">
    <location>
        <begin position="289"/>
        <end position="312"/>
    </location>
</feature>
<dbReference type="PANTHER" id="PTHR31503:SF22">
    <property type="entry name" value="VACUOLAR CALCIUM ION TRANSPORTER"/>
    <property type="match status" value="1"/>
</dbReference>
<evidence type="ECO:0000256" key="7">
    <source>
        <dbReference type="ARBA" id="ARBA00023065"/>
    </source>
</evidence>
<evidence type="ECO:0000256" key="2">
    <source>
        <dbReference type="ARBA" id="ARBA00022448"/>
    </source>
</evidence>
<evidence type="ECO:0000256" key="6">
    <source>
        <dbReference type="ARBA" id="ARBA00022989"/>
    </source>
</evidence>
<comment type="similarity">
    <text evidence="9">Belongs to the Ca(2+):cation antiporter (CaCA) (TC 2.A.19) family.</text>
</comment>
<dbReference type="InterPro" id="IPR004798">
    <property type="entry name" value="CAX-like"/>
</dbReference>
<dbReference type="EMBL" id="JBHSEH010000005">
    <property type="protein sequence ID" value="MFC4425901.1"/>
    <property type="molecule type" value="Genomic_DNA"/>
</dbReference>
<keyword evidence="7 9" id="KW-0406">Ion transport</keyword>
<dbReference type="Proteomes" id="UP001595998">
    <property type="component" value="Unassembled WGS sequence"/>
</dbReference>
<name>A0ABV8XLX5_9DEIO</name>
<dbReference type="PANTHER" id="PTHR31503">
    <property type="entry name" value="VACUOLAR CALCIUM ION TRANSPORTER"/>
    <property type="match status" value="1"/>
</dbReference>
<feature type="transmembrane region" description="Helical" evidence="9">
    <location>
        <begin position="255"/>
        <end position="277"/>
    </location>
</feature>
<gene>
    <name evidence="11" type="primary">cax</name>
    <name evidence="11" type="ORF">ACFOZ9_06715</name>
</gene>
<keyword evidence="3 9" id="KW-0109">Calcium transport</keyword>
<comment type="caution">
    <text evidence="11">The sequence shown here is derived from an EMBL/GenBank/DDBJ whole genome shotgun (WGS) entry which is preliminary data.</text>
</comment>
<evidence type="ECO:0000256" key="8">
    <source>
        <dbReference type="ARBA" id="ARBA00023136"/>
    </source>
</evidence>
<dbReference type="Gene3D" id="1.20.1420.30">
    <property type="entry name" value="NCX, central ion-binding region"/>
    <property type="match status" value="1"/>
</dbReference>
<evidence type="ECO:0000313" key="11">
    <source>
        <dbReference type="EMBL" id="MFC4425901.1"/>
    </source>
</evidence>
<dbReference type="NCBIfam" id="TIGR00378">
    <property type="entry name" value="cax"/>
    <property type="match status" value="1"/>
</dbReference>
<keyword evidence="4 9" id="KW-0812">Transmembrane</keyword>
<keyword evidence="9" id="KW-0050">Antiport</keyword>
<keyword evidence="6 9" id="KW-1133">Transmembrane helix</keyword>
<evidence type="ECO:0000256" key="5">
    <source>
        <dbReference type="ARBA" id="ARBA00022837"/>
    </source>
</evidence>
<comment type="function">
    <text evidence="9">Ca(+)/H(+) antiporter that extrudes calcium in exchange for external protons.</text>
</comment>
<feature type="transmembrane region" description="Helical" evidence="9">
    <location>
        <begin position="94"/>
        <end position="112"/>
    </location>
</feature>
<dbReference type="InterPro" id="IPR004837">
    <property type="entry name" value="NaCa_Exmemb"/>
</dbReference>
<comment type="caution">
    <text evidence="9">Lacks conserved residue(s) required for the propagation of feature annotation.</text>
</comment>